<protein>
    <recommendedName>
        <fullName evidence="2">Malate synthase C-terminal domain-containing protein</fullName>
    </recommendedName>
</protein>
<dbReference type="Proteomes" id="UP001335648">
    <property type="component" value="Unassembled WGS sequence"/>
</dbReference>
<dbReference type="GO" id="GO:0006097">
    <property type="term" value="P:glyoxylate cycle"/>
    <property type="evidence" value="ECO:0007669"/>
    <property type="project" value="InterPro"/>
</dbReference>
<dbReference type="InterPro" id="IPR011076">
    <property type="entry name" value="Malate_synth_sf"/>
</dbReference>
<dbReference type="EMBL" id="JAULUE010002053">
    <property type="protein sequence ID" value="KAK5897557.1"/>
    <property type="molecule type" value="Genomic_DNA"/>
</dbReference>
<organism evidence="3 4">
    <name type="scientific">Champsocephalus esox</name>
    <name type="common">pike icefish</name>
    <dbReference type="NCBI Taxonomy" id="159716"/>
    <lineage>
        <taxon>Eukaryota</taxon>
        <taxon>Metazoa</taxon>
        <taxon>Chordata</taxon>
        <taxon>Craniata</taxon>
        <taxon>Vertebrata</taxon>
        <taxon>Euteleostomi</taxon>
        <taxon>Actinopterygii</taxon>
        <taxon>Neopterygii</taxon>
        <taxon>Teleostei</taxon>
        <taxon>Neoteleostei</taxon>
        <taxon>Acanthomorphata</taxon>
        <taxon>Eupercaria</taxon>
        <taxon>Perciformes</taxon>
        <taxon>Notothenioidei</taxon>
        <taxon>Channichthyidae</taxon>
        <taxon>Champsocephalus</taxon>
    </lineage>
</organism>
<dbReference type="InterPro" id="IPR006252">
    <property type="entry name" value="Malate_synthA"/>
</dbReference>
<dbReference type="InterPro" id="IPR048355">
    <property type="entry name" value="MS_C"/>
</dbReference>
<reference evidence="3 4" key="1">
    <citation type="journal article" date="2023" name="Mol. Biol. Evol.">
        <title>Genomics of Secondarily Temperate Adaptation in the Only Non-Antarctic Icefish.</title>
        <authorList>
            <person name="Rivera-Colon A.G."/>
            <person name="Rayamajhi N."/>
            <person name="Minhas B.F."/>
            <person name="Madrigal G."/>
            <person name="Bilyk K.T."/>
            <person name="Yoon V."/>
            <person name="Hune M."/>
            <person name="Gregory S."/>
            <person name="Cheng C.H.C."/>
            <person name="Catchen J.M."/>
        </authorList>
    </citation>
    <scope>NUCLEOTIDE SEQUENCE [LARGE SCALE GENOMIC DNA]</scope>
    <source>
        <strain evidence="3">JC2023a</strain>
    </source>
</reference>
<dbReference type="PANTHER" id="PTHR42902">
    <property type="entry name" value="MALATE SYNTHASE"/>
    <property type="match status" value="1"/>
</dbReference>
<dbReference type="AlphaFoldDB" id="A0AAN8C5V8"/>
<proteinExistence type="predicted"/>
<evidence type="ECO:0000256" key="1">
    <source>
        <dbReference type="SAM" id="Phobius"/>
    </source>
</evidence>
<name>A0AAN8C5V8_9TELE</name>
<dbReference type="PANTHER" id="PTHR42902:SF2">
    <property type="entry name" value="MALATE SYNTHASE"/>
    <property type="match status" value="1"/>
</dbReference>
<keyword evidence="1" id="KW-1133">Transmembrane helix</keyword>
<gene>
    <name evidence="3" type="ORF">CesoFtcFv8_010609</name>
</gene>
<dbReference type="Gene3D" id="1.20.1220.12">
    <property type="entry name" value="Malate synthase, domain III"/>
    <property type="match status" value="1"/>
</dbReference>
<dbReference type="SUPFAM" id="SSF51645">
    <property type="entry name" value="Malate synthase G"/>
    <property type="match status" value="1"/>
</dbReference>
<sequence length="156" mass="17817">MDCVFPQGGVTLYGLKYNIAVGVLFINAWLSGKGHFFYRGQVEDSATAEISRSQVWQWIRHQTQLEDDSRVVSRRLVTDLSKEMVMELLLELGTGRHSDRDKRRILTAADMFLEVVLKRDFPEFITTYLNQDHTFLSSQNTGPVEAIGGEIPRPKL</sequence>
<evidence type="ECO:0000313" key="3">
    <source>
        <dbReference type="EMBL" id="KAK5897557.1"/>
    </source>
</evidence>
<dbReference type="InterPro" id="IPR044856">
    <property type="entry name" value="Malate_synth_C_sf"/>
</dbReference>
<keyword evidence="1" id="KW-0472">Membrane</keyword>
<keyword evidence="4" id="KW-1185">Reference proteome</keyword>
<comment type="caution">
    <text evidence="3">The sequence shown here is derived from an EMBL/GenBank/DDBJ whole genome shotgun (WGS) entry which is preliminary data.</text>
</comment>
<dbReference type="GO" id="GO:0005737">
    <property type="term" value="C:cytoplasm"/>
    <property type="evidence" value="ECO:0007669"/>
    <property type="project" value="TreeGrafter"/>
</dbReference>
<keyword evidence="1" id="KW-0812">Transmembrane</keyword>
<dbReference type="FunFam" id="1.20.1220.12:FF:000001">
    <property type="entry name" value="Malate synthase"/>
    <property type="match status" value="1"/>
</dbReference>
<feature type="domain" description="Malate synthase C-terminal" evidence="2">
    <location>
        <begin position="11"/>
        <end position="131"/>
    </location>
</feature>
<feature type="transmembrane region" description="Helical" evidence="1">
    <location>
        <begin position="12"/>
        <end position="30"/>
    </location>
</feature>
<evidence type="ECO:0000259" key="2">
    <source>
        <dbReference type="Pfam" id="PF20659"/>
    </source>
</evidence>
<accession>A0AAN8C5V8</accession>
<dbReference type="GO" id="GO:0004474">
    <property type="term" value="F:malate synthase activity"/>
    <property type="evidence" value="ECO:0007669"/>
    <property type="project" value="InterPro"/>
</dbReference>
<dbReference type="Pfam" id="PF20659">
    <property type="entry name" value="MS_C"/>
    <property type="match status" value="1"/>
</dbReference>
<evidence type="ECO:0000313" key="4">
    <source>
        <dbReference type="Proteomes" id="UP001335648"/>
    </source>
</evidence>